<comment type="similarity">
    <text evidence="5">Belongs to the cysteine-rich repeat secretory protein family.</text>
</comment>
<proteinExistence type="inferred from homology"/>
<feature type="signal peptide" evidence="6">
    <location>
        <begin position="1"/>
        <end position="26"/>
    </location>
</feature>
<dbReference type="PANTHER" id="PTHR32411:SF70">
    <property type="entry name" value="CYSTEINE-RICH REPEAT SECRETORY PROTEIN 26-RELATED"/>
    <property type="match status" value="1"/>
</dbReference>
<name>A0ABM0YLT4_CAMSA</name>
<gene>
    <name evidence="9" type="primary">LOC104780168</name>
</gene>
<dbReference type="InterPro" id="IPR002902">
    <property type="entry name" value="GNK2"/>
</dbReference>
<protein>
    <submittedName>
        <fullName evidence="9">Cysteine-rich repeat secretory protein 13</fullName>
    </submittedName>
</protein>
<dbReference type="PANTHER" id="PTHR32411">
    <property type="entry name" value="CYSTEINE-RICH REPEAT SECRETORY PROTEIN 38-RELATED"/>
    <property type="match status" value="1"/>
</dbReference>
<dbReference type="InterPro" id="IPR050581">
    <property type="entry name" value="CRR_secretory_protein"/>
</dbReference>
<keyword evidence="3 6" id="KW-0732">Signal</keyword>
<feature type="chain" id="PRO_5045235588" evidence="6">
    <location>
        <begin position="27"/>
        <end position="260"/>
    </location>
</feature>
<keyword evidence="2" id="KW-0964">Secreted</keyword>
<dbReference type="Pfam" id="PF01657">
    <property type="entry name" value="Stress-antifung"/>
    <property type="match status" value="2"/>
</dbReference>
<evidence type="ECO:0000256" key="5">
    <source>
        <dbReference type="ARBA" id="ARBA00038515"/>
    </source>
</evidence>
<evidence type="ECO:0000256" key="2">
    <source>
        <dbReference type="ARBA" id="ARBA00022525"/>
    </source>
</evidence>
<organism evidence="8 9">
    <name type="scientific">Camelina sativa</name>
    <name type="common">False flax</name>
    <name type="synonym">Myagrum sativum</name>
    <dbReference type="NCBI Taxonomy" id="90675"/>
    <lineage>
        <taxon>Eukaryota</taxon>
        <taxon>Viridiplantae</taxon>
        <taxon>Streptophyta</taxon>
        <taxon>Embryophyta</taxon>
        <taxon>Tracheophyta</taxon>
        <taxon>Spermatophyta</taxon>
        <taxon>Magnoliopsida</taxon>
        <taxon>eudicotyledons</taxon>
        <taxon>Gunneridae</taxon>
        <taxon>Pentapetalae</taxon>
        <taxon>rosids</taxon>
        <taxon>malvids</taxon>
        <taxon>Brassicales</taxon>
        <taxon>Brassicaceae</taxon>
        <taxon>Camelineae</taxon>
        <taxon>Camelina</taxon>
    </lineage>
</organism>
<dbReference type="InterPro" id="IPR038408">
    <property type="entry name" value="GNK2_sf"/>
</dbReference>
<feature type="domain" description="Gnk2-homologous" evidence="7">
    <location>
        <begin position="147"/>
        <end position="257"/>
    </location>
</feature>
<reference evidence="9" key="2">
    <citation type="submission" date="2025-08" db="UniProtKB">
        <authorList>
            <consortium name="RefSeq"/>
        </authorList>
    </citation>
    <scope>IDENTIFICATION</scope>
    <source>
        <tissue evidence="9">Leaf</tissue>
    </source>
</reference>
<dbReference type="Proteomes" id="UP000694864">
    <property type="component" value="Chromosome 4"/>
</dbReference>
<dbReference type="Gene3D" id="3.30.430.20">
    <property type="entry name" value="Gnk2 domain, C-X8-C-X2-C motif"/>
    <property type="match status" value="2"/>
</dbReference>
<dbReference type="RefSeq" id="XP_010502957.1">
    <property type="nucleotide sequence ID" value="XM_010504655.1"/>
</dbReference>
<dbReference type="GeneID" id="104780168"/>
<keyword evidence="4" id="KW-0677">Repeat</keyword>
<feature type="domain" description="Gnk2-homologous" evidence="7">
    <location>
        <begin position="32"/>
        <end position="141"/>
    </location>
</feature>
<evidence type="ECO:0000313" key="8">
    <source>
        <dbReference type="Proteomes" id="UP000694864"/>
    </source>
</evidence>
<evidence type="ECO:0000313" key="9">
    <source>
        <dbReference type="RefSeq" id="XP_010502957.1"/>
    </source>
</evidence>
<evidence type="ECO:0000256" key="1">
    <source>
        <dbReference type="ARBA" id="ARBA00004613"/>
    </source>
</evidence>
<reference evidence="8" key="1">
    <citation type="journal article" date="2014" name="Nat. Commun.">
        <title>The emerging biofuel crop Camelina sativa retains a highly undifferentiated hexaploid genome structure.</title>
        <authorList>
            <person name="Kagale S."/>
            <person name="Koh C."/>
            <person name="Nixon J."/>
            <person name="Bollina V."/>
            <person name="Clarke W.E."/>
            <person name="Tuteja R."/>
            <person name="Spillane C."/>
            <person name="Robinson S.J."/>
            <person name="Links M.G."/>
            <person name="Clarke C."/>
            <person name="Higgins E.E."/>
            <person name="Huebert T."/>
            <person name="Sharpe A.G."/>
            <person name="Parkin I.A."/>
        </authorList>
    </citation>
    <scope>NUCLEOTIDE SEQUENCE [LARGE SCALE GENOMIC DNA]</scope>
    <source>
        <strain evidence="8">cv. DH55</strain>
    </source>
</reference>
<evidence type="ECO:0000259" key="7">
    <source>
        <dbReference type="PROSITE" id="PS51473"/>
    </source>
</evidence>
<sequence length="260" mass="29971">MSSNIFGWVPILSVVAIQLLVRSVSSQNVTNDYLHHQCNNTQRIYKPGSTYEKNLNQVIRNISHVHLRYGYTYSSNVEAYEVSKDPNIVFVLLQCRGDSYGSKCHSCLHTALSGLRERCPGKRGAIIWYDQCVLEISTVNTDGRIRYDSFFNMTNQKNVSSDPDRFKNKRRDLFHKLLLGATKDRSESNDSYAVGETRIGKNKMYAMVQCALHLTPNGCHVCLEWITGTYVRFYFDHRQGGRVLGRSCSLRYELYPFLRR</sequence>
<dbReference type="CDD" id="cd23509">
    <property type="entry name" value="Gnk2-like"/>
    <property type="match status" value="2"/>
</dbReference>
<evidence type="ECO:0000256" key="3">
    <source>
        <dbReference type="ARBA" id="ARBA00022729"/>
    </source>
</evidence>
<evidence type="ECO:0000256" key="4">
    <source>
        <dbReference type="ARBA" id="ARBA00022737"/>
    </source>
</evidence>
<keyword evidence="8" id="KW-1185">Reference proteome</keyword>
<comment type="subcellular location">
    <subcellularLocation>
        <location evidence="1">Secreted</location>
    </subcellularLocation>
</comment>
<accession>A0ABM0YLT4</accession>
<dbReference type="PROSITE" id="PS51473">
    <property type="entry name" value="GNK2"/>
    <property type="match status" value="2"/>
</dbReference>
<evidence type="ECO:0000256" key="6">
    <source>
        <dbReference type="SAM" id="SignalP"/>
    </source>
</evidence>